<reference evidence="2 3" key="1">
    <citation type="submission" date="2014-10" db="EMBL/GenBank/DDBJ databases">
        <title>Draft genome of anammox bacterium scalindua brodae, obtained using differential coverage binning of sequence data from two enrichment reactors.</title>
        <authorList>
            <person name="Speth D.R."/>
            <person name="Russ L."/>
            <person name="Kartal B."/>
            <person name="Op den Camp H.J."/>
            <person name="Dutilh B.E."/>
            <person name="Jetten M.S."/>
        </authorList>
    </citation>
    <scope>NUCLEOTIDE SEQUENCE [LARGE SCALE GENOMIC DNA]</scope>
    <source>
        <strain evidence="2">RU1</strain>
    </source>
</reference>
<feature type="chain" id="PRO_5002055076" evidence="1">
    <location>
        <begin position="21"/>
        <end position="289"/>
    </location>
</feature>
<evidence type="ECO:0000313" key="2">
    <source>
        <dbReference type="EMBL" id="KHE91304.1"/>
    </source>
</evidence>
<name>A0A0B0EFE1_9BACT</name>
<feature type="signal peptide" evidence="1">
    <location>
        <begin position="1"/>
        <end position="20"/>
    </location>
</feature>
<dbReference type="PANTHER" id="PTHR40590:SF1">
    <property type="entry name" value="CYTOPLASMIC PROTEIN"/>
    <property type="match status" value="1"/>
</dbReference>
<accession>A0A0B0EFE1</accession>
<dbReference type="EMBL" id="JRYO01000213">
    <property type="protein sequence ID" value="KHE91304.1"/>
    <property type="molecule type" value="Genomic_DNA"/>
</dbReference>
<dbReference type="Pfam" id="PF01963">
    <property type="entry name" value="TraB_PrgY_gumN"/>
    <property type="match status" value="1"/>
</dbReference>
<dbReference type="CDD" id="cd14789">
    <property type="entry name" value="Tiki"/>
    <property type="match status" value="1"/>
</dbReference>
<organism evidence="2 3">
    <name type="scientific">Candidatus Scalindua brodae</name>
    <dbReference type="NCBI Taxonomy" id="237368"/>
    <lineage>
        <taxon>Bacteria</taxon>
        <taxon>Pseudomonadati</taxon>
        <taxon>Planctomycetota</taxon>
        <taxon>Candidatus Brocadiia</taxon>
        <taxon>Candidatus Brocadiales</taxon>
        <taxon>Candidatus Scalinduaceae</taxon>
        <taxon>Candidatus Scalindua</taxon>
    </lineage>
</organism>
<dbReference type="InterPro" id="IPR047111">
    <property type="entry name" value="YbaP-like"/>
</dbReference>
<proteinExistence type="predicted"/>
<dbReference type="InterPro" id="IPR002816">
    <property type="entry name" value="TraB/PrgY/GumN_fam"/>
</dbReference>
<sequence length="289" mass="33046">MKKLIIVFIAIVLFSTAVSAESSVWELDTDNGGFYLAGSCHVLRKSDYPLPEEFESAYEDVDQVIFETDIEALMSQELQLLLISKGMYTEGDTLEKKLSKKSYASLLKYCNDRSMSIELFQNFKPWMVTMTLLLLELEKNAISPADGLDMYFSNKANKDGKQTGGLEDVYRHIELVSSFDEEFDESIVESFIREAGELQVMMEDLIKSWRAGDESGIDEYLTVNMRTEFPKLYKRLLTDRNRDWIPRLETLINSGKRTLVIVGVGHLIGENSVIDLLKFRGHKVKKFKG</sequence>
<dbReference type="eggNOG" id="COG3735">
    <property type="taxonomic scope" value="Bacteria"/>
</dbReference>
<keyword evidence="1" id="KW-0732">Signal</keyword>
<protein>
    <submittedName>
        <fullName evidence="2">TraB family protein</fullName>
    </submittedName>
</protein>
<comment type="caution">
    <text evidence="2">The sequence shown here is derived from an EMBL/GenBank/DDBJ whole genome shotgun (WGS) entry which is preliminary data.</text>
</comment>
<dbReference type="PANTHER" id="PTHR40590">
    <property type="entry name" value="CYTOPLASMIC PROTEIN-RELATED"/>
    <property type="match status" value="1"/>
</dbReference>
<evidence type="ECO:0000313" key="3">
    <source>
        <dbReference type="Proteomes" id="UP000030652"/>
    </source>
</evidence>
<evidence type="ECO:0000256" key="1">
    <source>
        <dbReference type="SAM" id="SignalP"/>
    </source>
</evidence>
<dbReference type="Proteomes" id="UP000030652">
    <property type="component" value="Unassembled WGS sequence"/>
</dbReference>
<gene>
    <name evidence="2" type="ORF">SCABRO_02984</name>
</gene>
<dbReference type="AlphaFoldDB" id="A0A0B0EFE1"/>